<dbReference type="Pfam" id="PF00581">
    <property type="entry name" value="Rhodanese"/>
    <property type="match status" value="1"/>
</dbReference>
<evidence type="ECO:0000313" key="5">
    <source>
        <dbReference type="Proteomes" id="UP001359781"/>
    </source>
</evidence>
<dbReference type="InterPro" id="IPR001763">
    <property type="entry name" value="Rhodanese-like_dom"/>
</dbReference>
<dbReference type="InterPro" id="IPR045078">
    <property type="entry name" value="TST/MPST-like"/>
</dbReference>
<dbReference type="InterPro" id="IPR036873">
    <property type="entry name" value="Rhodanese-like_dom_sf"/>
</dbReference>
<accession>A0ABU8P0L0</accession>
<organism evidence="4 5">
    <name type="scientific">Corynebacterium mastitidis</name>
    <dbReference type="NCBI Taxonomy" id="161890"/>
    <lineage>
        <taxon>Bacteria</taxon>
        <taxon>Bacillati</taxon>
        <taxon>Actinomycetota</taxon>
        <taxon>Actinomycetes</taxon>
        <taxon>Mycobacteriales</taxon>
        <taxon>Corynebacteriaceae</taxon>
        <taxon>Corynebacterium</taxon>
    </lineage>
</organism>
<evidence type="ECO:0000313" key="4">
    <source>
        <dbReference type="EMBL" id="MEJ4100145.1"/>
    </source>
</evidence>
<keyword evidence="2" id="KW-0677">Repeat</keyword>
<evidence type="ECO:0000256" key="1">
    <source>
        <dbReference type="ARBA" id="ARBA00022679"/>
    </source>
</evidence>
<dbReference type="Proteomes" id="UP001359781">
    <property type="component" value="Unassembled WGS sequence"/>
</dbReference>
<reference evidence="4 5" key="1">
    <citation type="submission" date="2024-02" db="EMBL/GenBank/DDBJ databases">
        <title>Whole genome sequencing and characterization of Corynebacterium isolated from the ocular surface of dry eye disease sufferers.</title>
        <authorList>
            <person name="Naqvi M."/>
        </authorList>
    </citation>
    <scope>NUCLEOTIDE SEQUENCE [LARGE SCALE GENOMIC DNA]</scope>
    <source>
        <strain evidence="4 5">PCRF</strain>
    </source>
</reference>
<keyword evidence="1" id="KW-0808">Transferase</keyword>
<dbReference type="SUPFAM" id="SSF52821">
    <property type="entry name" value="Rhodanese/Cell cycle control phosphatase"/>
    <property type="match status" value="1"/>
</dbReference>
<dbReference type="PANTHER" id="PTHR11364">
    <property type="entry name" value="THIOSULFATE SULFERTANSFERASE"/>
    <property type="match status" value="1"/>
</dbReference>
<evidence type="ECO:0000256" key="2">
    <source>
        <dbReference type="ARBA" id="ARBA00022737"/>
    </source>
</evidence>
<dbReference type="EMBL" id="JBAHVJ010000006">
    <property type="protein sequence ID" value="MEJ4100145.1"/>
    <property type="molecule type" value="Genomic_DNA"/>
</dbReference>
<evidence type="ECO:0000259" key="3">
    <source>
        <dbReference type="PROSITE" id="PS50206"/>
    </source>
</evidence>
<name>A0ABU8P0L0_9CORY</name>
<proteinExistence type="predicted"/>
<feature type="domain" description="Rhodanese" evidence="3">
    <location>
        <begin position="30"/>
        <end position="101"/>
    </location>
</feature>
<sequence length="195" mass="20334">MAAIIDVEQCAGLRGKAAILYATDHPGEGIPGSLAVDLSEPVDDPRERFEALGISDDTPVVAYGELAPCVWWLARVAGLRNVAVLDGGLHAWEASGRATGALGEPGGRGTIAADMAEEFIAEEEESDGYVTTVRVDEALHAALVDERGYFSPSAQRVLEERAGGARALIFSRGERACAGALAATVAGYGDVRVIP</sequence>
<dbReference type="PANTHER" id="PTHR11364:SF27">
    <property type="entry name" value="SULFURTRANSFERASE"/>
    <property type="match status" value="1"/>
</dbReference>
<dbReference type="Gene3D" id="3.40.250.10">
    <property type="entry name" value="Rhodanese-like domain"/>
    <property type="match status" value="1"/>
</dbReference>
<dbReference type="RefSeq" id="WP_337890252.1">
    <property type="nucleotide sequence ID" value="NZ_JBAHVI010000006.1"/>
</dbReference>
<comment type="caution">
    <text evidence="4">The sequence shown here is derived from an EMBL/GenBank/DDBJ whole genome shotgun (WGS) entry which is preliminary data.</text>
</comment>
<keyword evidence="5" id="KW-1185">Reference proteome</keyword>
<protein>
    <submittedName>
        <fullName evidence="4">Rhodanese-like domain-containing protein</fullName>
    </submittedName>
</protein>
<dbReference type="PROSITE" id="PS50206">
    <property type="entry name" value="RHODANESE_3"/>
    <property type="match status" value="1"/>
</dbReference>
<gene>
    <name evidence="4" type="ORF">V5S96_07220</name>
</gene>